<sequence>MGNMHILLICKFNIEKKTNLLKGEKENANEPQKTVARFRVSVHEFLLNSKCTAL</sequence>
<dbReference type="HOGENOM" id="CLU_3048015_0_0_0"/>
<dbReference type="AlphaFoldDB" id="F8L609"/>
<accession>F8L609</accession>
<reference evidence="1 2" key="2">
    <citation type="journal article" date="2011" name="Mol. Biol. Evol.">
        <title>Unity in variety--the pan-genome of the Chlamydiae.</title>
        <authorList>
            <person name="Collingro A."/>
            <person name="Tischler P."/>
            <person name="Weinmaier T."/>
            <person name="Penz T."/>
            <person name="Heinz E."/>
            <person name="Brunham R.C."/>
            <person name="Read T.D."/>
            <person name="Bavoil P.M."/>
            <person name="Sachse K."/>
            <person name="Kahane S."/>
            <person name="Friedman M.G."/>
            <person name="Rattei T."/>
            <person name="Myers G.S."/>
            <person name="Horn M."/>
        </authorList>
    </citation>
    <scope>NUCLEOTIDE SEQUENCE [LARGE SCALE GENOMIC DNA]</scope>
    <source>
        <strain evidence="2">ATCC VR-1471 / Z</strain>
    </source>
</reference>
<dbReference type="Proteomes" id="UP000000496">
    <property type="component" value="Chromosome gsn.131"/>
</dbReference>
<reference key="1">
    <citation type="journal article" date="2011" name="Mol. Biol. Evol.">
        <title>Unity in variety -- the pan-genome of the Chlamydiae.</title>
        <authorList>
            <person name="Collingro A."/>
            <person name="Tischler P."/>
            <person name="Weinmaier T."/>
            <person name="Penz T."/>
            <person name="Heinz E."/>
            <person name="Brunham R.C."/>
            <person name="Read T.D."/>
            <person name="Bavoil P.M."/>
            <person name="Sachse K."/>
            <person name="Kahane S."/>
            <person name="Friedman M.G."/>
            <person name="Rattei T."/>
            <person name="Myers G.S.A."/>
            <person name="Horn M."/>
        </authorList>
    </citation>
    <scope>NUCLEOTIDE SEQUENCE</scope>
    <source>
        <strain>Z</strain>
    </source>
</reference>
<evidence type="ECO:0000313" key="1">
    <source>
        <dbReference type="EMBL" id="CCB88159.1"/>
    </source>
</evidence>
<dbReference type="EMBL" id="FR872582">
    <property type="protein sequence ID" value="CCB88159.1"/>
    <property type="molecule type" value="Genomic_DNA"/>
</dbReference>
<dbReference type="KEGG" id="sng:SNE_A02820"/>
<proteinExistence type="predicted"/>
<protein>
    <submittedName>
        <fullName evidence="1">Uncharacterized protein</fullName>
    </submittedName>
</protein>
<name>F8L609_SIMNZ</name>
<dbReference type="STRING" id="331113.SNE_A02820"/>
<organism evidence="1 2">
    <name type="scientific">Simkania negevensis (strain ATCC VR-1471 / DSM 27360 / Z)</name>
    <dbReference type="NCBI Taxonomy" id="331113"/>
    <lineage>
        <taxon>Bacteria</taxon>
        <taxon>Pseudomonadati</taxon>
        <taxon>Chlamydiota</taxon>
        <taxon>Chlamydiia</taxon>
        <taxon>Parachlamydiales</taxon>
        <taxon>Simkaniaceae</taxon>
        <taxon>Simkania</taxon>
    </lineage>
</organism>
<gene>
    <name evidence="1" type="ordered locus">SNE_A02820</name>
</gene>
<evidence type="ECO:0000313" key="2">
    <source>
        <dbReference type="Proteomes" id="UP000000496"/>
    </source>
</evidence>
<keyword evidence="2" id="KW-1185">Reference proteome</keyword>